<dbReference type="SUPFAM" id="SSF53187">
    <property type="entry name" value="Zn-dependent exopeptidases"/>
    <property type="match status" value="1"/>
</dbReference>
<organism evidence="6 7">
    <name type="scientific">Diabrotica virgifera virgifera</name>
    <name type="common">western corn rootworm</name>
    <dbReference type="NCBI Taxonomy" id="50390"/>
    <lineage>
        <taxon>Eukaryota</taxon>
        <taxon>Metazoa</taxon>
        <taxon>Ecdysozoa</taxon>
        <taxon>Arthropoda</taxon>
        <taxon>Hexapoda</taxon>
        <taxon>Insecta</taxon>
        <taxon>Pterygota</taxon>
        <taxon>Neoptera</taxon>
        <taxon>Endopterygota</taxon>
        <taxon>Coleoptera</taxon>
        <taxon>Polyphaga</taxon>
        <taxon>Cucujiformia</taxon>
        <taxon>Chrysomeloidea</taxon>
        <taxon>Chrysomelidae</taxon>
        <taxon>Galerucinae</taxon>
        <taxon>Diabroticina</taxon>
        <taxon>Diabroticites</taxon>
        <taxon>Diabrotica</taxon>
    </lineage>
</organism>
<feature type="chain" id="PRO_5046607857" description="Peptidase M14 domain-containing protein" evidence="4">
    <location>
        <begin position="21"/>
        <end position="484"/>
    </location>
</feature>
<dbReference type="PANTHER" id="PTHR11532:SF84">
    <property type="entry name" value="CARBOXYPEPTIDASE M"/>
    <property type="match status" value="1"/>
</dbReference>
<sequence length="484" mass="54969">MMKLMILSVVVVCLVSSAECKIEFKYHKNPELEDVLRSLEEKGRKVLETRLYTIGNSSSITNPVPLWVLELTAANKSQYGVPNVKLVGNMHGNEAGGREILLHFIEYLIDQYSQKNATVRWLLENTKIHVIPTLNPDGFASAGSAVCEATTGRYVVVDGSKIDLNRDFPNYFMDSPDQEQALETKAIIRLMNETKFILSAALHEGALVANYPYDLNPEHYEREFVTPDDDVFKFLAKTYSDNHPQMHKEVNCSGVTAKFEHGIVNGAEWYQFVGGMGDYNYNYHGCMEVTLELSCCKYPPKENLPQLWDDNRESLLAYCMQANRGVTGRIVDFDTRKPIEATLKIEGRDTVKVFQEYKQIYFKSWSKTGEFWRLLLPGTYVLKIEAEGYYPTTKRFEVKDYKPFPQLTFLNISLLRNTVPTTTHVPPKEKTSSIPIINLTSRFSDKGDVVVTSVQESKVALAAVQNKYSIILLVNLVVLLVHLT</sequence>
<dbReference type="EnsemblMetazoa" id="XM_050656606.1">
    <property type="protein sequence ID" value="XP_050512563.1"/>
    <property type="gene ID" value="LOC114325229"/>
</dbReference>
<dbReference type="SUPFAM" id="SSF49464">
    <property type="entry name" value="Carboxypeptidase regulatory domain-like"/>
    <property type="match status" value="1"/>
</dbReference>
<protein>
    <recommendedName>
        <fullName evidence="5">Peptidase M14 domain-containing protein</fullName>
    </recommendedName>
</protein>
<evidence type="ECO:0000313" key="6">
    <source>
        <dbReference type="EnsemblMetazoa" id="XP_050512563.1"/>
    </source>
</evidence>
<feature type="active site" description="Proton donor/acceptor" evidence="3">
    <location>
        <position position="292"/>
    </location>
</feature>
<evidence type="ECO:0000256" key="2">
    <source>
        <dbReference type="ARBA" id="ARBA00023180"/>
    </source>
</evidence>
<dbReference type="RefSeq" id="XP_050512563.1">
    <property type="nucleotide sequence ID" value="XM_050656606.1"/>
</dbReference>
<comment type="similarity">
    <text evidence="1 3">Belongs to the peptidase M14 family.</text>
</comment>
<reference evidence="6" key="1">
    <citation type="submission" date="2025-05" db="UniProtKB">
        <authorList>
            <consortium name="EnsemblMetazoa"/>
        </authorList>
    </citation>
    <scope>IDENTIFICATION</scope>
</reference>
<dbReference type="GeneID" id="114325229"/>
<dbReference type="Gene3D" id="3.40.630.10">
    <property type="entry name" value="Zn peptidases"/>
    <property type="match status" value="1"/>
</dbReference>
<dbReference type="SMART" id="SM00631">
    <property type="entry name" value="Zn_pept"/>
    <property type="match status" value="1"/>
</dbReference>
<evidence type="ECO:0000256" key="3">
    <source>
        <dbReference type="PROSITE-ProRule" id="PRU01379"/>
    </source>
</evidence>
<proteinExistence type="inferred from homology"/>
<evidence type="ECO:0000259" key="5">
    <source>
        <dbReference type="PROSITE" id="PS52035"/>
    </source>
</evidence>
<dbReference type="InterPro" id="IPR000834">
    <property type="entry name" value="Peptidase_M14"/>
</dbReference>
<dbReference type="PRINTS" id="PR00765">
    <property type="entry name" value="CRBOXYPTASEA"/>
</dbReference>
<dbReference type="Proteomes" id="UP001652700">
    <property type="component" value="Unplaced"/>
</dbReference>
<dbReference type="PANTHER" id="PTHR11532">
    <property type="entry name" value="PROTEASE M14 CARBOXYPEPTIDASE"/>
    <property type="match status" value="1"/>
</dbReference>
<feature type="signal peptide" evidence="4">
    <location>
        <begin position="1"/>
        <end position="20"/>
    </location>
</feature>
<evidence type="ECO:0000313" key="7">
    <source>
        <dbReference type="Proteomes" id="UP001652700"/>
    </source>
</evidence>
<dbReference type="InterPro" id="IPR008969">
    <property type="entry name" value="CarboxyPept-like_regulatory"/>
</dbReference>
<feature type="domain" description="Peptidase M14" evidence="5">
    <location>
        <begin position="25"/>
        <end position="322"/>
    </location>
</feature>
<keyword evidence="4" id="KW-0732">Signal</keyword>
<accession>A0ABM5KQU6</accession>
<evidence type="ECO:0000256" key="4">
    <source>
        <dbReference type="SAM" id="SignalP"/>
    </source>
</evidence>
<dbReference type="Pfam" id="PF00246">
    <property type="entry name" value="Peptidase_M14"/>
    <property type="match status" value="1"/>
</dbReference>
<dbReference type="InterPro" id="IPR050753">
    <property type="entry name" value="Peptidase_M14_domain"/>
</dbReference>
<keyword evidence="2" id="KW-0325">Glycoprotein</keyword>
<name>A0ABM5KQU6_DIAVI</name>
<keyword evidence="7" id="KW-1185">Reference proteome</keyword>
<evidence type="ECO:0000256" key="1">
    <source>
        <dbReference type="ARBA" id="ARBA00005988"/>
    </source>
</evidence>
<dbReference type="PROSITE" id="PS52035">
    <property type="entry name" value="PEPTIDASE_M14"/>
    <property type="match status" value="1"/>
</dbReference>
<dbReference type="Gene3D" id="2.60.40.1120">
    <property type="entry name" value="Carboxypeptidase-like, regulatory domain"/>
    <property type="match status" value="1"/>
</dbReference>